<dbReference type="GO" id="GO:0030027">
    <property type="term" value="C:lamellipodium"/>
    <property type="evidence" value="ECO:0007669"/>
    <property type="project" value="TreeGrafter"/>
</dbReference>
<dbReference type="GO" id="GO:0035329">
    <property type="term" value="P:hippo signaling"/>
    <property type="evidence" value="ECO:0007669"/>
    <property type="project" value="TreeGrafter"/>
</dbReference>
<feature type="compositionally biased region" description="Polar residues" evidence="1">
    <location>
        <begin position="101"/>
        <end position="133"/>
    </location>
</feature>
<dbReference type="PANTHER" id="PTHR14826:SF6">
    <property type="entry name" value="ANGIOMOTIN"/>
    <property type="match status" value="1"/>
</dbReference>
<dbReference type="Proteomes" id="UP001279410">
    <property type="component" value="Unassembled WGS sequence"/>
</dbReference>
<dbReference type="GO" id="GO:0001525">
    <property type="term" value="P:angiogenesis"/>
    <property type="evidence" value="ECO:0007669"/>
    <property type="project" value="TreeGrafter"/>
</dbReference>
<feature type="region of interest" description="Disordered" evidence="1">
    <location>
        <begin position="78"/>
        <end position="142"/>
    </location>
</feature>
<feature type="domain" description="Angiomotin C-terminal" evidence="2">
    <location>
        <begin position="1"/>
        <end position="37"/>
    </location>
</feature>
<organism evidence="3 4">
    <name type="scientific">Lates japonicus</name>
    <name type="common">Japanese lates</name>
    <dbReference type="NCBI Taxonomy" id="270547"/>
    <lineage>
        <taxon>Eukaryota</taxon>
        <taxon>Metazoa</taxon>
        <taxon>Chordata</taxon>
        <taxon>Craniata</taxon>
        <taxon>Vertebrata</taxon>
        <taxon>Euteleostomi</taxon>
        <taxon>Actinopterygii</taxon>
        <taxon>Neopterygii</taxon>
        <taxon>Teleostei</taxon>
        <taxon>Neoteleostei</taxon>
        <taxon>Acanthomorphata</taxon>
        <taxon>Carangaria</taxon>
        <taxon>Carangaria incertae sedis</taxon>
        <taxon>Centropomidae</taxon>
        <taxon>Lates</taxon>
    </lineage>
</organism>
<dbReference type="GO" id="GO:0038023">
    <property type="term" value="F:signaling receptor activity"/>
    <property type="evidence" value="ECO:0007669"/>
    <property type="project" value="TreeGrafter"/>
</dbReference>
<keyword evidence="4" id="KW-1185">Reference proteome</keyword>
<dbReference type="GO" id="GO:0030334">
    <property type="term" value="P:regulation of cell migration"/>
    <property type="evidence" value="ECO:0007669"/>
    <property type="project" value="TreeGrafter"/>
</dbReference>
<feature type="region of interest" description="Disordered" evidence="1">
    <location>
        <begin position="1"/>
        <end position="64"/>
    </location>
</feature>
<evidence type="ECO:0000313" key="3">
    <source>
        <dbReference type="EMBL" id="GLD59832.1"/>
    </source>
</evidence>
<protein>
    <submittedName>
        <fullName evidence="3">Angiomotin-like isoform X1</fullName>
    </submittedName>
</protein>
<evidence type="ECO:0000256" key="1">
    <source>
        <dbReference type="SAM" id="MobiDB-lite"/>
    </source>
</evidence>
<dbReference type="AlphaFoldDB" id="A0AAD3MR41"/>
<dbReference type="GO" id="GO:0005886">
    <property type="term" value="C:plasma membrane"/>
    <property type="evidence" value="ECO:0007669"/>
    <property type="project" value="TreeGrafter"/>
</dbReference>
<evidence type="ECO:0000259" key="2">
    <source>
        <dbReference type="Pfam" id="PF12240"/>
    </source>
</evidence>
<name>A0AAD3MR41_LATJO</name>
<feature type="non-terminal residue" evidence="3">
    <location>
        <position position="1"/>
    </location>
</feature>
<dbReference type="Pfam" id="PF12240">
    <property type="entry name" value="Angiomotin_C"/>
    <property type="match status" value="1"/>
</dbReference>
<dbReference type="PANTHER" id="PTHR14826">
    <property type="entry name" value="ANGIOMOTIN"/>
    <property type="match status" value="1"/>
</dbReference>
<dbReference type="InterPro" id="IPR051747">
    <property type="entry name" value="Angiomotin-like"/>
</dbReference>
<feature type="compositionally biased region" description="Low complexity" evidence="1">
    <location>
        <begin position="83"/>
        <end position="96"/>
    </location>
</feature>
<feature type="compositionally biased region" description="Low complexity" evidence="1">
    <location>
        <begin position="41"/>
        <end position="51"/>
    </location>
</feature>
<dbReference type="InterPro" id="IPR024646">
    <property type="entry name" value="Angiomotin_C"/>
</dbReference>
<sequence>MIKVLHQRSRKEPIKSDLPSAMRPSKSLMSISNTGSGGSGLLSHSLGLSSSPITEERKDTSWKGSLGVLLGPEFRTDSLRTESISSSPSPVLPSTPMTAGHSKTGSRDSCTQTEKGQSQDTSKPSTPALQSMTLPARLSSPSPVYIPDRIADVAVFHSSTL</sequence>
<accession>A0AAD3MR41</accession>
<dbReference type="EMBL" id="BRZM01004817">
    <property type="protein sequence ID" value="GLD59832.1"/>
    <property type="molecule type" value="Genomic_DNA"/>
</dbReference>
<comment type="caution">
    <text evidence="3">The sequence shown here is derived from an EMBL/GenBank/DDBJ whole genome shotgun (WGS) entry which is preliminary data.</text>
</comment>
<dbReference type="GO" id="GO:0003365">
    <property type="term" value="P:establishment of cell polarity involved in ameboidal cell migration"/>
    <property type="evidence" value="ECO:0007669"/>
    <property type="project" value="TreeGrafter"/>
</dbReference>
<gene>
    <name evidence="3" type="ORF">AKAME5_002895300</name>
</gene>
<dbReference type="GO" id="GO:0005923">
    <property type="term" value="C:bicellular tight junction"/>
    <property type="evidence" value="ECO:0007669"/>
    <property type="project" value="TreeGrafter"/>
</dbReference>
<evidence type="ECO:0000313" key="4">
    <source>
        <dbReference type="Proteomes" id="UP001279410"/>
    </source>
</evidence>
<dbReference type="GO" id="GO:0031410">
    <property type="term" value="C:cytoplasmic vesicle"/>
    <property type="evidence" value="ECO:0007669"/>
    <property type="project" value="TreeGrafter"/>
</dbReference>
<dbReference type="GO" id="GO:0030036">
    <property type="term" value="P:actin cytoskeleton organization"/>
    <property type="evidence" value="ECO:0007669"/>
    <property type="project" value="TreeGrafter"/>
</dbReference>
<proteinExistence type="predicted"/>
<reference evidence="3" key="1">
    <citation type="submission" date="2022-08" db="EMBL/GenBank/DDBJ databases">
        <title>Genome sequencing of akame (Lates japonicus).</title>
        <authorList>
            <person name="Hashiguchi Y."/>
            <person name="Takahashi H."/>
        </authorList>
    </citation>
    <scope>NUCLEOTIDE SEQUENCE</scope>
    <source>
        <strain evidence="3">Kochi</strain>
    </source>
</reference>